<dbReference type="KEGG" id="osn:115214151"/>
<dbReference type="GO" id="GO:0016051">
    <property type="term" value="P:carbohydrate biosynthetic process"/>
    <property type="evidence" value="ECO:0007669"/>
    <property type="project" value="InterPro"/>
</dbReference>
<dbReference type="PANTHER" id="PTHR12137">
    <property type="entry name" value="CARBOHYDRATE SULFOTRANSFERASE"/>
    <property type="match status" value="1"/>
</dbReference>
<keyword evidence="3 9" id="KW-0808">Transferase</keyword>
<dbReference type="GO" id="GO:0000139">
    <property type="term" value="C:Golgi membrane"/>
    <property type="evidence" value="ECO:0007669"/>
    <property type="project" value="UniProtKB-SubCell"/>
</dbReference>
<proteinExistence type="inferred from homology"/>
<evidence type="ECO:0000313" key="11">
    <source>
        <dbReference type="RefSeq" id="XP_029639085.1"/>
    </source>
</evidence>
<dbReference type="EC" id="2.8.2.-" evidence="9"/>
<sequence length="450" mass="52431">MFFRLHRYKKVTLIGLTACVLATLYITREKTFKNFTDPHSWRLGFDLPGILTEKFANTKRPSEETKSSIVVSVESTPAPIDIKENVQSLCSKDFSRYNGYRNNTYLQSSIIISKYKFVTCVLPKTGCSFLKRFLYFIGSNKSISSPFIYSLYDAHVLPLNTTNKLTAKQLEEVQREYKFALFVRDPYKRLFSGYVDKIFSRYDYWDFLSKRIINKVRPSAPDKSKKCGTDTRFTDVVRFLVSEISEGKSVDSHFMPIHFLSNPCSAKYDFIGKLENFKTDAATLFSELHVKYQSTLDEIETGSIKDELKDVADIVFSVKNNKRFNENPCFDIHNITRRLWRKLQIKGLISYKFNLTITKKELLSLNKTQFLSILTKYNKKSSSEPDCHKARKFSYLEAYYSVPQKDLEDLAKLFSTECELWDYPFKPDIIFDSDKRISTGPITYFNFDDV</sequence>
<dbReference type="PANTHER" id="PTHR12137:SF54">
    <property type="entry name" value="CARBOHYDRATE SULFOTRANSFERASE"/>
    <property type="match status" value="1"/>
</dbReference>
<evidence type="ECO:0000256" key="1">
    <source>
        <dbReference type="ARBA" id="ARBA00004323"/>
    </source>
</evidence>
<comment type="similarity">
    <text evidence="2 9">Belongs to the sulfotransferase 2 family.</text>
</comment>
<dbReference type="RefSeq" id="XP_029639085.1">
    <property type="nucleotide sequence ID" value="XM_029783225.2"/>
</dbReference>
<keyword evidence="10" id="KW-1185">Reference proteome</keyword>
<organism evidence="10 11">
    <name type="scientific">Octopus sinensis</name>
    <name type="common">East Asian common octopus</name>
    <dbReference type="NCBI Taxonomy" id="2607531"/>
    <lineage>
        <taxon>Eukaryota</taxon>
        <taxon>Metazoa</taxon>
        <taxon>Spiralia</taxon>
        <taxon>Lophotrochozoa</taxon>
        <taxon>Mollusca</taxon>
        <taxon>Cephalopoda</taxon>
        <taxon>Coleoidea</taxon>
        <taxon>Octopodiformes</taxon>
        <taxon>Octopoda</taxon>
        <taxon>Incirrata</taxon>
        <taxon>Octopodidae</taxon>
        <taxon>Octopus</taxon>
    </lineage>
</organism>
<gene>
    <name evidence="11" type="primary">LOC115214151</name>
</gene>
<accession>A0A6P7SLD1</accession>
<comment type="subcellular location">
    <subcellularLocation>
        <location evidence="1 9">Golgi apparatus membrane</location>
        <topology evidence="1 9">Single-pass type II membrane protein</topology>
    </subcellularLocation>
</comment>
<keyword evidence="4" id="KW-0812">Transmembrane</keyword>
<dbReference type="GO" id="GO:0008146">
    <property type="term" value="F:sulfotransferase activity"/>
    <property type="evidence" value="ECO:0007669"/>
    <property type="project" value="InterPro"/>
</dbReference>
<dbReference type="Pfam" id="PF03567">
    <property type="entry name" value="Sulfotransfer_2"/>
    <property type="match status" value="1"/>
</dbReference>
<evidence type="ECO:0000256" key="6">
    <source>
        <dbReference type="ARBA" id="ARBA00023034"/>
    </source>
</evidence>
<keyword evidence="6 9" id="KW-0333">Golgi apparatus</keyword>
<reference evidence="11" key="1">
    <citation type="submission" date="2025-08" db="UniProtKB">
        <authorList>
            <consortium name="RefSeq"/>
        </authorList>
    </citation>
    <scope>IDENTIFICATION</scope>
</reference>
<dbReference type="Proteomes" id="UP000515154">
    <property type="component" value="Linkage group LG7"/>
</dbReference>
<evidence type="ECO:0000256" key="3">
    <source>
        <dbReference type="ARBA" id="ARBA00022679"/>
    </source>
</evidence>
<evidence type="ECO:0000313" key="10">
    <source>
        <dbReference type="Proteomes" id="UP000515154"/>
    </source>
</evidence>
<evidence type="ECO:0000256" key="8">
    <source>
        <dbReference type="ARBA" id="ARBA00023180"/>
    </source>
</evidence>
<keyword evidence="9" id="KW-0119">Carbohydrate metabolism</keyword>
<evidence type="ECO:0000256" key="2">
    <source>
        <dbReference type="ARBA" id="ARBA00006339"/>
    </source>
</evidence>
<dbReference type="InterPro" id="IPR018011">
    <property type="entry name" value="Carb_sulfotrans_8-10"/>
</dbReference>
<dbReference type="AlphaFoldDB" id="A0A6P7SLD1"/>
<evidence type="ECO:0000256" key="5">
    <source>
        <dbReference type="ARBA" id="ARBA00022989"/>
    </source>
</evidence>
<evidence type="ECO:0000256" key="9">
    <source>
        <dbReference type="RuleBase" id="RU364020"/>
    </source>
</evidence>
<keyword evidence="5" id="KW-1133">Transmembrane helix</keyword>
<keyword evidence="8 9" id="KW-0325">Glycoprotein</keyword>
<evidence type="ECO:0000256" key="4">
    <source>
        <dbReference type="ARBA" id="ARBA00022692"/>
    </source>
</evidence>
<keyword evidence="9" id="KW-0735">Signal-anchor</keyword>
<protein>
    <recommendedName>
        <fullName evidence="9">Carbohydrate sulfotransferase</fullName>
        <ecNumber evidence="9">2.8.2.-</ecNumber>
    </recommendedName>
</protein>
<dbReference type="InterPro" id="IPR005331">
    <property type="entry name" value="Sulfotransferase"/>
</dbReference>
<evidence type="ECO:0000256" key="7">
    <source>
        <dbReference type="ARBA" id="ARBA00023136"/>
    </source>
</evidence>
<name>A0A6P7SLD1_9MOLL</name>
<keyword evidence="7" id="KW-0472">Membrane</keyword>